<dbReference type="OrthoDB" id="10263226at2759"/>
<sequence>MEKPVQEAVDKISERADSLAESATEVGFRGEALASIAAVAQVEMQTKQEQEELGHLIKIEGGKLISQEASPSAKGTKIA</sequence>
<name>A0A7R8WUY5_9CRUS</name>
<accession>A0A7R8WUY5</accession>
<dbReference type="Gene3D" id="3.30.565.10">
    <property type="entry name" value="Histidine kinase-like ATPase, C-terminal domain"/>
    <property type="match status" value="1"/>
</dbReference>
<dbReference type="InterPro" id="IPR014762">
    <property type="entry name" value="DNA_mismatch_repair_CS"/>
</dbReference>
<organism evidence="1">
    <name type="scientific">Cyprideis torosa</name>
    <dbReference type="NCBI Taxonomy" id="163714"/>
    <lineage>
        <taxon>Eukaryota</taxon>
        <taxon>Metazoa</taxon>
        <taxon>Ecdysozoa</taxon>
        <taxon>Arthropoda</taxon>
        <taxon>Crustacea</taxon>
        <taxon>Oligostraca</taxon>
        <taxon>Ostracoda</taxon>
        <taxon>Podocopa</taxon>
        <taxon>Podocopida</taxon>
        <taxon>Cytherocopina</taxon>
        <taxon>Cytheroidea</taxon>
        <taxon>Cytherideidae</taxon>
        <taxon>Cyprideis</taxon>
    </lineage>
</organism>
<dbReference type="PROSITE" id="PS00058">
    <property type="entry name" value="DNA_MISMATCH_REPAIR_1"/>
    <property type="match status" value="1"/>
</dbReference>
<dbReference type="InterPro" id="IPR036890">
    <property type="entry name" value="HATPase_C_sf"/>
</dbReference>
<dbReference type="AlphaFoldDB" id="A0A7R8WUY5"/>
<protein>
    <submittedName>
        <fullName evidence="1">Uncharacterized protein</fullName>
    </submittedName>
</protein>
<dbReference type="EMBL" id="OB672685">
    <property type="protein sequence ID" value="CAD7235423.1"/>
    <property type="molecule type" value="Genomic_DNA"/>
</dbReference>
<dbReference type="SUPFAM" id="SSF55874">
    <property type="entry name" value="ATPase domain of HSP90 chaperone/DNA topoisomerase II/histidine kinase"/>
    <property type="match status" value="1"/>
</dbReference>
<proteinExistence type="predicted"/>
<reference evidence="1" key="1">
    <citation type="submission" date="2020-11" db="EMBL/GenBank/DDBJ databases">
        <authorList>
            <person name="Tran Van P."/>
        </authorList>
    </citation>
    <scope>NUCLEOTIDE SEQUENCE</scope>
</reference>
<feature type="non-terminal residue" evidence="1">
    <location>
        <position position="79"/>
    </location>
</feature>
<evidence type="ECO:0000313" key="1">
    <source>
        <dbReference type="EMBL" id="CAD7235423.1"/>
    </source>
</evidence>
<gene>
    <name evidence="1" type="ORF">CTOB1V02_LOCUS13238</name>
</gene>